<gene>
    <name evidence="2" type="ORF">A3H78_05425</name>
</gene>
<accession>A0A1F7JGL7</accession>
<reference evidence="2 3" key="1">
    <citation type="journal article" date="2016" name="Nat. Commun.">
        <title>Thousands of microbial genomes shed light on interconnected biogeochemical processes in an aquifer system.</title>
        <authorList>
            <person name="Anantharaman K."/>
            <person name="Brown C.T."/>
            <person name="Hug L.A."/>
            <person name="Sharon I."/>
            <person name="Castelle C.J."/>
            <person name="Probst A.J."/>
            <person name="Thomas B.C."/>
            <person name="Singh A."/>
            <person name="Wilkins M.J."/>
            <person name="Karaoz U."/>
            <person name="Brodie E.L."/>
            <person name="Williams K.H."/>
            <person name="Hubbard S.S."/>
            <person name="Banfield J.F."/>
        </authorList>
    </citation>
    <scope>NUCLEOTIDE SEQUENCE [LARGE SCALE GENOMIC DNA]</scope>
</reference>
<keyword evidence="1" id="KW-0732">Signal</keyword>
<comment type="caution">
    <text evidence="2">The sequence shown here is derived from an EMBL/GenBank/DDBJ whole genome shotgun (WGS) entry which is preliminary data.</text>
</comment>
<feature type="signal peptide" evidence="1">
    <location>
        <begin position="1"/>
        <end position="22"/>
    </location>
</feature>
<proteinExistence type="predicted"/>
<name>A0A1F7JGL7_9BACT</name>
<dbReference type="AlphaFoldDB" id="A0A1F7JGL7"/>
<evidence type="ECO:0000256" key="1">
    <source>
        <dbReference type="SAM" id="SignalP"/>
    </source>
</evidence>
<protein>
    <submittedName>
        <fullName evidence="2">Uncharacterized protein</fullName>
    </submittedName>
</protein>
<sequence>MKKIILFFALVLAASYFSFVNAQTEEHEAICFCHNIVHNPVTICTDDDGLIQGHMAHVQGGFDSLRECPAITPTLAPTIAEPTVTLPTITINPTVVIPTEVIKPTEKLEPTKPPRPTKIPCPCGGWNIGCSLVCTLCPKLTNPSRCNGRLQSCPPFPCLPSGRCETVR</sequence>
<dbReference type="Proteomes" id="UP000177418">
    <property type="component" value="Unassembled WGS sequence"/>
</dbReference>
<dbReference type="EMBL" id="MGAV01000013">
    <property type="protein sequence ID" value="OGK54706.1"/>
    <property type="molecule type" value="Genomic_DNA"/>
</dbReference>
<feature type="chain" id="PRO_5009529452" evidence="1">
    <location>
        <begin position="23"/>
        <end position="168"/>
    </location>
</feature>
<evidence type="ECO:0000313" key="3">
    <source>
        <dbReference type="Proteomes" id="UP000177418"/>
    </source>
</evidence>
<organism evidence="2 3">
    <name type="scientific">Candidatus Roizmanbacteria bacterium RIFCSPLOWO2_02_FULL_36_11</name>
    <dbReference type="NCBI Taxonomy" id="1802071"/>
    <lineage>
        <taxon>Bacteria</taxon>
        <taxon>Candidatus Roizmaniibacteriota</taxon>
    </lineage>
</organism>
<evidence type="ECO:0000313" key="2">
    <source>
        <dbReference type="EMBL" id="OGK54706.1"/>
    </source>
</evidence>